<dbReference type="AlphaFoldDB" id="C6BC94"/>
<gene>
    <name evidence="1" type="ordered locus">Rpic12D_2304</name>
</gene>
<dbReference type="KEGG" id="rpf:Rpic12D_2304"/>
<accession>C6BC94</accession>
<dbReference type="STRING" id="428406.Rpic12D_2304"/>
<reference evidence="1" key="1">
    <citation type="submission" date="2009-06" db="EMBL/GenBank/DDBJ databases">
        <title>Complete sequence chromosome 1 of Ralstonia pickettii 12D.</title>
        <authorList>
            <consortium name="US DOE Joint Genome Institute"/>
            <person name="Lucas S."/>
            <person name="Copeland A."/>
            <person name="Lapidus A."/>
            <person name="Glavina del Rio T."/>
            <person name="Dalin E."/>
            <person name="Tice H."/>
            <person name="Bruce D."/>
            <person name="Goodwin L."/>
            <person name="Pitluck S."/>
            <person name="Sims D."/>
            <person name="Meincke L."/>
            <person name="Brettin T."/>
            <person name="Detter J.C."/>
            <person name="Han C."/>
            <person name="Larimer F."/>
            <person name="Land M."/>
            <person name="Hauser L."/>
            <person name="Kyrpides N."/>
            <person name="Ovchinnikova G."/>
            <person name="Marsh T."/>
            <person name="Richardson P."/>
        </authorList>
    </citation>
    <scope>NUCLEOTIDE SEQUENCE [LARGE SCALE GENOMIC DNA]</scope>
    <source>
        <strain evidence="1">12D</strain>
    </source>
</reference>
<organism evidence="1">
    <name type="scientific">Ralstonia pickettii (strain 12D)</name>
    <dbReference type="NCBI Taxonomy" id="428406"/>
    <lineage>
        <taxon>Bacteria</taxon>
        <taxon>Pseudomonadati</taxon>
        <taxon>Pseudomonadota</taxon>
        <taxon>Betaproteobacteria</taxon>
        <taxon>Burkholderiales</taxon>
        <taxon>Burkholderiaceae</taxon>
        <taxon>Ralstonia</taxon>
    </lineage>
</organism>
<dbReference type="HOGENOM" id="CLU_179835_0_0_4"/>
<evidence type="ECO:0008006" key="2">
    <source>
        <dbReference type="Google" id="ProtNLM"/>
    </source>
</evidence>
<sequence>MKDEAQRVIETTRQHWEHHMQTNELDIAMRAVRLFAETHPRPTHVTMTQAGEMLGLTRQTVSKLVHAGKLKLNGCGLIPIEQIDMIRAAASA</sequence>
<protein>
    <recommendedName>
        <fullName evidence="2">DNA-binding protein</fullName>
    </recommendedName>
</protein>
<proteinExistence type="predicted"/>
<evidence type="ECO:0000313" key="1">
    <source>
        <dbReference type="EMBL" id="ACS63578.1"/>
    </source>
</evidence>
<name>C6BC94_RALP1</name>
<dbReference type="EMBL" id="CP001644">
    <property type="protein sequence ID" value="ACS63578.1"/>
    <property type="molecule type" value="Genomic_DNA"/>
</dbReference>